<sequence>MKYQSELVEVSDKKAQLELGYVICKSCGSLIATLPTNRVKRYYGECSECAEGCDKDTEGAKEFD</sequence>
<dbReference type="EMBL" id="JACXIY010000010">
    <property type="protein sequence ID" value="MBD2868547.1"/>
    <property type="molecule type" value="Genomic_DNA"/>
</dbReference>
<comment type="caution">
    <text evidence="1">The sequence shown here is derived from an EMBL/GenBank/DDBJ whole genome shotgun (WGS) entry which is preliminary data.</text>
</comment>
<proteinExistence type="predicted"/>
<organism evidence="1 2">
    <name type="scientific">Paenibacillus arenilitoris</name>
    <dbReference type="NCBI Taxonomy" id="2772299"/>
    <lineage>
        <taxon>Bacteria</taxon>
        <taxon>Bacillati</taxon>
        <taxon>Bacillota</taxon>
        <taxon>Bacilli</taxon>
        <taxon>Bacillales</taxon>
        <taxon>Paenibacillaceae</taxon>
        <taxon>Paenibacillus</taxon>
    </lineage>
</organism>
<dbReference type="AlphaFoldDB" id="A0A927H5L5"/>
<dbReference type="Proteomes" id="UP000632125">
    <property type="component" value="Unassembled WGS sequence"/>
</dbReference>
<name>A0A927H5L5_9BACL</name>
<evidence type="ECO:0000313" key="1">
    <source>
        <dbReference type="EMBL" id="MBD2868547.1"/>
    </source>
</evidence>
<protein>
    <submittedName>
        <fullName evidence="1">GapA-binding peptide SR1P</fullName>
    </submittedName>
</protein>
<accession>A0A927H5L5</accession>
<reference evidence="1" key="1">
    <citation type="submission" date="2020-09" db="EMBL/GenBank/DDBJ databases">
        <title>A novel bacterium of genus Paenibacillus, isolated from South China Sea.</title>
        <authorList>
            <person name="Huang H."/>
            <person name="Mo K."/>
            <person name="Hu Y."/>
        </authorList>
    </citation>
    <scope>NUCLEOTIDE SEQUENCE</scope>
    <source>
        <strain evidence="1">IB182493</strain>
    </source>
</reference>
<evidence type="ECO:0000313" key="2">
    <source>
        <dbReference type="Proteomes" id="UP000632125"/>
    </source>
</evidence>
<gene>
    <name evidence="1" type="ORF">IDH41_08155</name>
</gene>
<keyword evidence="2" id="KW-1185">Reference proteome</keyword>
<dbReference type="RefSeq" id="WP_190859917.1">
    <property type="nucleotide sequence ID" value="NZ_JACXIY010000010.1"/>
</dbReference>